<gene>
    <name evidence="2" type="ORF">SAMN04488700_1543</name>
</gene>
<dbReference type="AlphaFoldDB" id="A0A1X7N804"/>
<dbReference type="EMBL" id="FXBJ01000002">
    <property type="protein sequence ID" value="SMH33660.1"/>
    <property type="molecule type" value="Genomic_DNA"/>
</dbReference>
<proteinExistence type="predicted"/>
<feature type="region of interest" description="Disordered" evidence="1">
    <location>
        <begin position="1"/>
        <end position="72"/>
    </location>
</feature>
<reference evidence="2 3" key="1">
    <citation type="submission" date="2017-04" db="EMBL/GenBank/DDBJ databases">
        <authorList>
            <person name="Afonso C.L."/>
            <person name="Miller P.J."/>
            <person name="Scott M.A."/>
            <person name="Spackman E."/>
            <person name="Goraichik I."/>
            <person name="Dimitrov K.M."/>
            <person name="Suarez D.L."/>
            <person name="Swayne D.E."/>
        </authorList>
    </citation>
    <scope>NUCLEOTIDE SEQUENCE [LARGE SCALE GENOMIC DNA]</scope>
    <source>
        <strain evidence="2 3">LMG26642</strain>
    </source>
</reference>
<evidence type="ECO:0000256" key="1">
    <source>
        <dbReference type="SAM" id="MobiDB-lite"/>
    </source>
</evidence>
<organism evidence="2 3">
    <name type="scientific">Carnobacterium iners</name>
    <dbReference type="NCBI Taxonomy" id="1073423"/>
    <lineage>
        <taxon>Bacteria</taxon>
        <taxon>Bacillati</taxon>
        <taxon>Bacillota</taxon>
        <taxon>Bacilli</taxon>
        <taxon>Lactobacillales</taxon>
        <taxon>Carnobacteriaceae</taxon>
        <taxon>Carnobacterium</taxon>
    </lineage>
</organism>
<feature type="compositionally biased region" description="Basic and acidic residues" evidence="1">
    <location>
        <begin position="1"/>
        <end position="11"/>
    </location>
</feature>
<keyword evidence="3" id="KW-1185">Reference proteome</keyword>
<feature type="compositionally biased region" description="Basic and acidic residues" evidence="1">
    <location>
        <begin position="32"/>
        <end position="72"/>
    </location>
</feature>
<protein>
    <submittedName>
        <fullName evidence="2">Uncharacterized protein</fullName>
    </submittedName>
</protein>
<evidence type="ECO:0000313" key="2">
    <source>
        <dbReference type="EMBL" id="SMH33660.1"/>
    </source>
</evidence>
<sequence>MDNQKTGKEDNQPLLDTASLKTYINDENLNDLPKEDRDRKSKEEPKSEDFEPFKDPAHLKRLKKDTPTEDKN</sequence>
<accession>A0A1X7N804</accession>
<dbReference type="Proteomes" id="UP000193435">
    <property type="component" value="Unassembled WGS sequence"/>
</dbReference>
<dbReference type="RefSeq" id="WP_085559684.1">
    <property type="nucleotide sequence ID" value="NZ_FOAH01000038.1"/>
</dbReference>
<evidence type="ECO:0000313" key="3">
    <source>
        <dbReference type="Proteomes" id="UP000193435"/>
    </source>
</evidence>
<name>A0A1X7N804_9LACT</name>